<sequence>MKKMLSNILHYVTQSIARNKSCLAAPLMAILAAPVLAQPAISVNQLKEFRAMYGRSPIAVKYVLVHSDGSECCEDGAATPAYLLDITSKKAIKPAPLKEAFNLLKQDFVLAIDDESLISTAQGDYVVMTVTRIPENKTQYKPCMTGMGDERAYLIAVKGRTAKVINRDFWGCGKSYEVIREGTDLGYRVKEQDGATSTRYLLRGGALVEEKMVSREMSRQ</sequence>
<dbReference type="EMBL" id="JAVDSJ010000002">
    <property type="protein sequence ID" value="MDR6583220.1"/>
    <property type="molecule type" value="Genomic_DNA"/>
</dbReference>
<feature type="signal peptide" evidence="1">
    <location>
        <begin position="1"/>
        <end position="37"/>
    </location>
</feature>
<protein>
    <submittedName>
        <fullName evidence="2">Uncharacterized protein</fullName>
    </submittedName>
</protein>
<evidence type="ECO:0000256" key="1">
    <source>
        <dbReference type="SAM" id="SignalP"/>
    </source>
</evidence>
<feature type="chain" id="PRO_5046432096" evidence="1">
    <location>
        <begin position="38"/>
        <end position="220"/>
    </location>
</feature>
<organism evidence="2 3">
    <name type="scientific">Herbaspirillum frisingense</name>
    <dbReference type="NCBI Taxonomy" id="92645"/>
    <lineage>
        <taxon>Bacteria</taxon>
        <taxon>Pseudomonadati</taxon>
        <taxon>Pseudomonadota</taxon>
        <taxon>Betaproteobacteria</taxon>
        <taxon>Burkholderiales</taxon>
        <taxon>Oxalobacteraceae</taxon>
        <taxon>Herbaspirillum</taxon>
    </lineage>
</organism>
<dbReference type="RefSeq" id="WP_310009987.1">
    <property type="nucleotide sequence ID" value="NZ_JAVDSJ010000002.1"/>
</dbReference>
<gene>
    <name evidence="2" type="ORF">J2W50_001418</name>
</gene>
<comment type="caution">
    <text evidence="2">The sequence shown here is derived from an EMBL/GenBank/DDBJ whole genome shotgun (WGS) entry which is preliminary data.</text>
</comment>
<proteinExistence type="predicted"/>
<keyword evidence="3" id="KW-1185">Reference proteome</keyword>
<accession>A0ABU1PBC1</accession>
<keyword evidence="1" id="KW-0732">Signal</keyword>
<name>A0ABU1PBC1_9BURK</name>
<evidence type="ECO:0000313" key="3">
    <source>
        <dbReference type="Proteomes" id="UP001260715"/>
    </source>
</evidence>
<evidence type="ECO:0000313" key="2">
    <source>
        <dbReference type="EMBL" id="MDR6583220.1"/>
    </source>
</evidence>
<dbReference type="Proteomes" id="UP001260715">
    <property type="component" value="Unassembled WGS sequence"/>
</dbReference>
<reference evidence="2 3" key="1">
    <citation type="submission" date="2023-07" db="EMBL/GenBank/DDBJ databases">
        <title>Sorghum-associated microbial communities from plants grown in Nebraska, USA.</title>
        <authorList>
            <person name="Schachtman D."/>
        </authorList>
    </citation>
    <scope>NUCLEOTIDE SEQUENCE [LARGE SCALE GENOMIC DNA]</scope>
    <source>
        <strain evidence="2 3">596</strain>
    </source>
</reference>